<dbReference type="RefSeq" id="WP_350783715.1">
    <property type="nucleotide sequence ID" value="NZ_JBEPEK010000192.1"/>
</dbReference>
<dbReference type="InterPro" id="IPR036568">
    <property type="entry name" value="GGCT-like_sf"/>
</dbReference>
<dbReference type="InterPro" id="IPR009288">
    <property type="entry name" value="AIG2-like_dom"/>
</dbReference>
<dbReference type="CDD" id="cd06661">
    <property type="entry name" value="GGCT_like"/>
    <property type="match status" value="1"/>
</dbReference>
<dbReference type="Gene3D" id="3.10.490.10">
    <property type="entry name" value="Gamma-glutamyl cyclotransferase-like"/>
    <property type="match status" value="1"/>
</dbReference>
<protein>
    <submittedName>
        <fullName evidence="2">Gamma-glutamylcyclotransferase family protein</fullName>
    </submittedName>
</protein>
<dbReference type="InterPro" id="IPR013024">
    <property type="entry name" value="GGCT-like"/>
</dbReference>
<proteinExistence type="predicted"/>
<dbReference type="SUPFAM" id="SSF110857">
    <property type="entry name" value="Gamma-glutamyl cyclotransferase-like"/>
    <property type="match status" value="1"/>
</dbReference>
<evidence type="ECO:0000313" key="2">
    <source>
        <dbReference type="EMBL" id="MER7182674.1"/>
    </source>
</evidence>
<sequence length="145" mass="16179">MTTRNPHHLPFFVYGTLRPGETNHDAFLRGRTRTEEPGRLDGALLYDGPGYPYVVEEPGPAAVRGELVTARPESYDRLLLELDELEECVPEDPASLYVRVARDVVRLRDGAAVRAWVYVAGPVVTARLRARGALIVGGDWLNRVR</sequence>
<gene>
    <name evidence="2" type="ORF">ABT404_24885</name>
</gene>
<keyword evidence="3" id="KW-1185">Reference proteome</keyword>
<organism evidence="2 3">
    <name type="scientific">Streptomyces hyaluromycini</name>
    <dbReference type="NCBI Taxonomy" id="1377993"/>
    <lineage>
        <taxon>Bacteria</taxon>
        <taxon>Bacillati</taxon>
        <taxon>Actinomycetota</taxon>
        <taxon>Actinomycetes</taxon>
        <taxon>Kitasatosporales</taxon>
        <taxon>Streptomycetaceae</taxon>
        <taxon>Streptomyces</taxon>
    </lineage>
</organism>
<accession>A0ABV1X0Y5</accession>
<evidence type="ECO:0000313" key="3">
    <source>
        <dbReference type="Proteomes" id="UP001474181"/>
    </source>
</evidence>
<dbReference type="Proteomes" id="UP001474181">
    <property type="component" value="Unassembled WGS sequence"/>
</dbReference>
<dbReference type="EMBL" id="JBEPEK010000192">
    <property type="protein sequence ID" value="MER7182674.1"/>
    <property type="molecule type" value="Genomic_DNA"/>
</dbReference>
<feature type="domain" description="Gamma-glutamylcyclotransferase AIG2-like" evidence="1">
    <location>
        <begin position="11"/>
        <end position="141"/>
    </location>
</feature>
<name>A0ABV1X0Y5_9ACTN</name>
<evidence type="ECO:0000259" key="1">
    <source>
        <dbReference type="Pfam" id="PF06094"/>
    </source>
</evidence>
<dbReference type="Pfam" id="PF06094">
    <property type="entry name" value="GGACT"/>
    <property type="match status" value="1"/>
</dbReference>
<comment type="caution">
    <text evidence="2">The sequence shown here is derived from an EMBL/GenBank/DDBJ whole genome shotgun (WGS) entry which is preliminary data.</text>
</comment>
<reference evidence="2 3" key="1">
    <citation type="submission" date="2024-06" db="EMBL/GenBank/DDBJ databases">
        <title>The Natural Products Discovery Center: Release of the First 8490 Sequenced Strains for Exploring Actinobacteria Biosynthetic Diversity.</title>
        <authorList>
            <person name="Kalkreuter E."/>
            <person name="Kautsar S.A."/>
            <person name="Yang D."/>
            <person name="Bader C.D."/>
            <person name="Teijaro C.N."/>
            <person name="Fluegel L."/>
            <person name="Davis C.M."/>
            <person name="Simpson J.R."/>
            <person name="Lauterbach L."/>
            <person name="Steele A.D."/>
            <person name="Gui C."/>
            <person name="Meng S."/>
            <person name="Li G."/>
            <person name="Viehrig K."/>
            <person name="Ye F."/>
            <person name="Su P."/>
            <person name="Kiefer A.F."/>
            <person name="Nichols A."/>
            <person name="Cepeda A.J."/>
            <person name="Yan W."/>
            <person name="Fan B."/>
            <person name="Jiang Y."/>
            <person name="Adhikari A."/>
            <person name="Zheng C.-J."/>
            <person name="Schuster L."/>
            <person name="Cowan T.M."/>
            <person name="Smanski M.J."/>
            <person name="Chevrette M.G."/>
            <person name="De Carvalho L.P.S."/>
            <person name="Shen B."/>
        </authorList>
    </citation>
    <scope>NUCLEOTIDE SEQUENCE [LARGE SCALE GENOMIC DNA]</scope>
    <source>
        <strain evidence="2 3">NPDC000234</strain>
    </source>
</reference>